<keyword evidence="3" id="KW-1185">Reference proteome</keyword>
<evidence type="ECO:0000313" key="2">
    <source>
        <dbReference type="EMBL" id="MBE9069333.1"/>
    </source>
</evidence>
<dbReference type="RefSeq" id="WP_193995241.1">
    <property type="nucleotide sequence ID" value="NZ_JADEXP010000262.1"/>
</dbReference>
<feature type="transmembrane region" description="Helical" evidence="1">
    <location>
        <begin position="208"/>
        <end position="227"/>
    </location>
</feature>
<keyword evidence="1" id="KW-1133">Transmembrane helix</keyword>
<feature type="transmembrane region" description="Helical" evidence="1">
    <location>
        <begin position="243"/>
        <end position="260"/>
    </location>
</feature>
<comment type="caution">
    <text evidence="2">The sequence shown here is derived from an EMBL/GenBank/DDBJ whole genome shotgun (WGS) entry which is preliminary data.</text>
</comment>
<name>A0A928ZXS1_LEPEC</name>
<evidence type="ECO:0000313" key="3">
    <source>
        <dbReference type="Proteomes" id="UP000615026"/>
    </source>
</evidence>
<reference evidence="2" key="1">
    <citation type="submission" date="2020-10" db="EMBL/GenBank/DDBJ databases">
        <authorList>
            <person name="Castelo-Branco R."/>
            <person name="Eusebio N."/>
            <person name="Adriana R."/>
            <person name="Vieira A."/>
            <person name="Brugerolle De Fraissinette N."/>
            <person name="Rezende De Castro R."/>
            <person name="Schneider M.P."/>
            <person name="Vasconcelos V."/>
            <person name="Leao P.N."/>
        </authorList>
    </citation>
    <scope>NUCLEOTIDE SEQUENCE</scope>
    <source>
        <strain evidence="2">LEGE 11479</strain>
    </source>
</reference>
<dbReference type="Proteomes" id="UP000615026">
    <property type="component" value="Unassembled WGS sequence"/>
</dbReference>
<gene>
    <name evidence="2" type="ORF">IQ260_22065</name>
</gene>
<feature type="transmembrane region" description="Helical" evidence="1">
    <location>
        <begin position="280"/>
        <end position="303"/>
    </location>
</feature>
<accession>A0A928ZXS1</accession>
<evidence type="ECO:0000256" key="1">
    <source>
        <dbReference type="SAM" id="Phobius"/>
    </source>
</evidence>
<proteinExistence type="predicted"/>
<organism evidence="2 3">
    <name type="scientific">Leptolyngbya cf. ectocarpi LEGE 11479</name>
    <dbReference type="NCBI Taxonomy" id="1828722"/>
    <lineage>
        <taxon>Bacteria</taxon>
        <taxon>Bacillati</taxon>
        <taxon>Cyanobacteriota</taxon>
        <taxon>Cyanophyceae</taxon>
        <taxon>Leptolyngbyales</taxon>
        <taxon>Leptolyngbyaceae</taxon>
        <taxon>Leptolyngbya group</taxon>
        <taxon>Leptolyngbya</taxon>
    </lineage>
</organism>
<protein>
    <submittedName>
        <fullName evidence="2">Uncharacterized protein</fullName>
    </submittedName>
</protein>
<dbReference type="AlphaFoldDB" id="A0A928ZXS1"/>
<keyword evidence="1" id="KW-0472">Membrane</keyword>
<dbReference type="EMBL" id="JADEXP010000262">
    <property type="protein sequence ID" value="MBE9069333.1"/>
    <property type="molecule type" value="Genomic_DNA"/>
</dbReference>
<feature type="transmembrane region" description="Helical" evidence="1">
    <location>
        <begin position="315"/>
        <end position="332"/>
    </location>
</feature>
<sequence length="497" mass="55098">MNAEEYAARIKCYDKCVQEHLRKLDYEGSSLSHLLQRALNLVSAGPPREVRPFRDFLDAKAQPLRKTLLKKEKTADQQNSDELSDELEKLAIVEACIEAARRAVSPSDAWRLLNKASSVLIQLPGEVFDKRDFLTRYHALEPALDKHLAQIYGEYEAQKLKGERTVATEIYANDGKGSTLVTLLSIYSHQWSVVSQAVRFKRRLTRGVTVSLALVTLLAFISIFLLHEDHQTPNSGSGSPIDLFWIFAFSLLGGATSALLESRDHNPTATDFRNYLVKFWMRTLVGAIGGFVVYTILTVPGIASVGIVSAVTTQLSVFAAVGFVGGFSELFFRSMVDRFIGIVASPGKKVPLGEDDLDARNSASSRQYLSAVTGVKPLTFMPNFPALDSAAGGSLPEFPDTRDLCLYEILDTYGRVRPDAWDKPKDIMDTSNQDVWARRLRAAAREIQSHNTAYDQDLSDNIRSGTNSEASETHGMMISQVADWLARRAHKMSSPSN</sequence>
<keyword evidence="1" id="KW-0812">Transmembrane</keyword>